<evidence type="ECO:0000259" key="6">
    <source>
        <dbReference type="Pfam" id="PF21036"/>
    </source>
</evidence>
<evidence type="ECO:0000256" key="3">
    <source>
        <dbReference type="ARBA" id="ARBA00022679"/>
    </source>
</evidence>
<name>A0ABT6WZJ3_9ACTN</name>
<dbReference type="InterPro" id="IPR048284">
    <property type="entry name" value="EryCIII-like_N"/>
</dbReference>
<dbReference type="Proteomes" id="UP001241758">
    <property type="component" value="Unassembled WGS sequence"/>
</dbReference>
<evidence type="ECO:0000256" key="4">
    <source>
        <dbReference type="ARBA" id="ARBA00023194"/>
    </source>
</evidence>
<dbReference type="RefSeq" id="WP_282766650.1">
    <property type="nucleotide sequence ID" value="NZ_JASCTH010000041.1"/>
</dbReference>
<dbReference type="PANTHER" id="PTHR48050:SF13">
    <property type="entry name" value="STEROL 3-BETA-GLUCOSYLTRANSFERASE UGT80A2"/>
    <property type="match status" value="1"/>
</dbReference>
<dbReference type="Pfam" id="PF21036">
    <property type="entry name" value="EryCIII-like_N"/>
    <property type="match status" value="1"/>
</dbReference>
<organism evidence="7 8">
    <name type="scientific">Actinoplanes sandaracinus</name>
    <dbReference type="NCBI Taxonomy" id="3045177"/>
    <lineage>
        <taxon>Bacteria</taxon>
        <taxon>Bacillati</taxon>
        <taxon>Actinomycetota</taxon>
        <taxon>Actinomycetes</taxon>
        <taxon>Micromonosporales</taxon>
        <taxon>Micromonosporaceae</taxon>
        <taxon>Actinoplanes</taxon>
    </lineage>
</organism>
<comment type="caution">
    <text evidence="7">The sequence shown here is derived from an EMBL/GenBank/DDBJ whole genome shotgun (WGS) entry which is preliminary data.</text>
</comment>
<dbReference type="CDD" id="cd03784">
    <property type="entry name" value="GT1_Gtf-like"/>
    <property type="match status" value="1"/>
</dbReference>
<feature type="domain" description="Erythromycin biosynthesis protein CIII-like N-terminal" evidence="6">
    <location>
        <begin position="22"/>
        <end position="255"/>
    </location>
</feature>
<accession>A0ABT6WZJ3</accession>
<reference evidence="7 8" key="1">
    <citation type="submission" date="2023-05" db="EMBL/GenBank/DDBJ databases">
        <title>Actinoplanes sp. NEAU-A12 genome sequencing.</title>
        <authorList>
            <person name="Wang Z.-S."/>
        </authorList>
    </citation>
    <scope>NUCLEOTIDE SEQUENCE [LARGE SCALE GENOMIC DNA]</scope>
    <source>
        <strain evidence="7 8">NEAU-A12</strain>
    </source>
</reference>
<keyword evidence="8" id="KW-1185">Reference proteome</keyword>
<evidence type="ECO:0000313" key="7">
    <source>
        <dbReference type="EMBL" id="MDI6105182.1"/>
    </source>
</evidence>
<evidence type="ECO:0000313" key="8">
    <source>
        <dbReference type="Proteomes" id="UP001241758"/>
    </source>
</evidence>
<dbReference type="Pfam" id="PF06722">
    <property type="entry name" value="EryCIII-like_C"/>
    <property type="match status" value="1"/>
</dbReference>
<sequence>MRILFTTYADRSVFLSMVPLAWALRTAGHEVRVAAKPGFADEITQAGLTAVPAGHNHGLSRLAQLFPADHGVATLPAPYDAATMDPAGPDFVSMRDGYTNVLQFWHRFDNFPMIAGLVDFARHWRPDLVIWEPSTYAGAIAARASGAAHARLLWSIDIFGVTRGRYLRLLAEQPGTERSDPLAEWLGSYAGKYGFDFSEDLVTGQFTIDQVPASLRLPSSLSHQAMRYVPYGGAAQVPDWLWATPSRPRIAITLGITAIERFARYDADLQDILDALADLDVELVATVPAAQQPHLARVPDNARLVPYVPLHVLAPTCAAVISHAGPGTLLTTALHGVPQLTLGVDFDAPELATRLAAQGAGLALDPRVTGGSEVRDAVVRLLTEVRFRQDAARLREEMLADASPNEFVTQLEDLVAHHRG</sequence>
<dbReference type="InterPro" id="IPR030953">
    <property type="entry name" value="Glycosyl_450act"/>
</dbReference>
<dbReference type="InterPro" id="IPR050426">
    <property type="entry name" value="Glycosyltransferase_28"/>
</dbReference>
<dbReference type="PANTHER" id="PTHR48050">
    <property type="entry name" value="STEROL 3-BETA-GLUCOSYLTRANSFERASE"/>
    <property type="match status" value="1"/>
</dbReference>
<dbReference type="InterPro" id="IPR010610">
    <property type="entry name" value="EryCIII-like_C"/>
</dbReference>
<comment type="similarity">
    <text evidence="1">Belongs to the glycosyltransferase 28 family.</text>
</comment>
<evidence type="ECO:0000256" key="1">
    <source>
        <dbReference type="ARBA" id="ARBA00006962"/>
    </source>
</evidence>
<dbReference type="Gene3D" id="3.40.50.2000">
    <property type="entry name" value="Glycogen Phosphorylase B"/>
    <property type="match status" value="2"/>
</dbReference>
<evidence type="ECO:0000256" key="2">
    <source>
        <dbReference type="ARBA" id="ARBA00022676"/>
    </source>
</evidence>
<protein>
    <submittedName>
        <fullName evidence="7">Activator-dependent family glycosyltransferase</fullName>
    </submittedName>
</protein>
<dbReference type="SUPFAM" id="SSF53756">
    <property type="entry name" value="UDP-Glycosyltransferase/glycogen phosphorylase"/>
    <property type="match status" value="1"/>
</dbReference>
<dbReference type="NCBIfam" id="TIGR04516">
    <property type="entry name" value="glycosyl_450act"/>
    <property type="match status" value="1"/>
</dbReference>
<feature type="domain" description="Erythromycin biosynthesis protein CIII-like C-terminal" evidence="5">
    <location>
        <begin position="271"/>
        <end position="414"/>
    </location>
</feature>
<proteinExistence type="inferred from homology"/>
<keyword evidence="4" id="KW-0045">Antibiotic biosynthesis</keyword>
<dbReference type="EMBL" id="JASCTH010000041">
    <property type="protein sequence ID" value="MDI6105182.1"/>
    <property type="molecule type" value="Genomic_DNA"/>
</dbReference>
<gene>
    <name evidence="7" type="ORF">QLQ12_42015</name>
</gene>
<keyword evidence="3" id="KW-0808">Transferase</keyword>
<evidence type="ECO:0000259" key="5">
    <source>
        <dbReference type="Pfam" id="PF06722"/>
    </source>
</evidence>
<dbReference type="InterPro" id="IPR002213">
    <property type="entry name" value="UDP_glucos_trans"/>
</dbReference>
<keyword evidence="2" id="KW-0328">Glycosyltransferase</keyword>